<dbReference type="GO" id="GO:0003713">
    <property type="term" value="F:transcription coactivator activity"/>
    <property type="evidence" value="ECO:0007669"/>
    <property type="project" value="Ensembl"/>
</dbReference>
<keyword evidence="6" id="KW-0813">Transport</keyword>
<dbReference type="InterPro" id="IPR021967">
    <property type="entry name" value="Nup98_C"/>
</dbReference>
<evidence type="ECO:0000256" key="2">
    <source>
        <dbReference type="ARBA" id="ARBA00004620"/>
    </source>
</evidence>
<dbReference type="GO" id="GO:0031965">
    <property type="term" value="C:nuclear membrane"/>
    <property type="evidence" value="ECO:0007669"/>
    <property type="project" value="UniProtKB-SubCell"/>
</dbReference>
<evidence type="ECO:0000256" key="11">
    <source>
        <dbReference type="ARBA" id="ARBA00022801"/>
    </source>
</evidence>
<dbReference type="Pfam" id="PF04096">
    <property type="entry name" value="Nucleoporin2"/>
    <property type="match status" value="1"/>
</dbReference>
<evidence type="ECO:0000256" key="4">
    <source>
        <dbReference type="ARBA" id="ARBA00008926"/>
    </source>
</evidence>
<dbReference type="Gene3D" id="3.30.1610.10">
    <property type="entry name" value="Peptidase S59, nucleoporin"/>
    <property type="match status" value="1"/>
</dbReference>
<evidence type="ECO:0000259" key="24">
    <source>
        <dbReference type="PROSITE" id="PS51434"/>
    </source>
</evidence>
<dbReference type="PROSITE" id="PS51434">
    <property type="entry name" value="NUP_C"/>
    <property type="match status" value="1"/>
</dbReference>
<dbReference type="GO" id="GO:0006405">
    <property type="term" value="P:RNA export from nucleus"/>
    <property type="evidence" value="ECO:0007669"/>
    <property type="project" value="TreeGrafter"/>
</dbReference>
<evidence type="ECO:0000256" key="3">
    <source>
        <dbReference type="ARBA" id="ARBA00004642"/>
    </source>
</evidence>
<dbReference type="InterPro" id="IPR036903">
    <property type="entry name" value="Nup98_auto-Pept-S59_dom_sf"/>
</dbReference>
<reference evidence="25" key="3">
    <citation type="submission" date="2025-09" db="UniProtKB">
        <authorList>
            <consortium name="Ensembl"/>
        </authorList>
    </citation>
    <scope>IDENTIFICATION</scope>
</reference>
<evidence type="ECO:0000256" key="12">
    <source>
        <dbReference type="ARBA" id="ARBA00022813"/>
    </source>
</evidence>
<keyword evidence="20" id="KW-0472">Membrane</keyword>
<evidence type="ECO:0000256" key="16">
    <source>
        <dbReference type="ARBA" id="ARBA00022927"/>
    </source>
</evidence>
<comment type="function">
    <text evidence="22">Plays a role in the nuclear pore complex (NPC) assembly and/or maintenance. NUP98 and NUP96 are involved in the bidirectional transport across the NPC. May anchor NUP153 and TPR to the NPC. In cooperation with DHX9, plays a role in transcription and alternative splicing activation of a subset of genes. Involved in the localization of DHX9 in discrete intranuclear foci (GLFG-body).</text>
</comment>
<evidence type="ECO:0000313" key="26">
    <source>
        <dbReference type="Proteomes" id="UP000016666"/>
    </source>
</evidence>
<dbReference type="GO" id="GO:0051292">
    <property type="term" value="P:nuclear pore complex assembly"/>
    <property type="evidence" value="ECO:0007669"/>
    <property type="project" value="Ensembl"/>
</dbReference>
<feature type="region of interest" description="Disordered" evidence="23">
    <location>
        <begin position="549"/>
        <end position="575"/>
    </location>
</feature>
<dbReference type="GO" id="GO:0044614">
    <property type="term" value="C:nuclear pore cytoplasmic filaments"/>
    <property type="evidence" value="ECO:0007669"/>
    <property type="project" value="TreeGrafter"/>
</dbReference>
<feature type="region of interest" description="Disordered" evidence="23">
    <location>
        <begin position="456"/>
        <end position="504"/>
    </location>
</feature>
<dbReference type="GO" id="GO:1990841">
    <property type="term" value="F:promoter-specific chromatin binding"/>
    <property type="evidence" value="ECO:0007669"/>
    <property type="project" value="Ensembl"/>
</dbReference>
<dbReference type="GO" id="GO:0006508">
    <property type="term" value="P:proteolysis"/>
    <property type="evidence" value="ECO:0007669"/>
    <property type="project" value="UniProtKB-KW"/>
</dbReference>
<dbReference type="Proteomes" id="UP000016666">
    <property type="component" value="Chromosome 1"/>
</dbReference>
<dbReference type="SUPFAM" id="SSF82215">
    <property type="entry name" value="C-terminal autoproteolytic domain of nucleoporin nup98"/>
    <property type="match status" value="1"/>
</dbReference>
<feature type="region of interest" description="Disordered" evidence="23">
    <location>
        <begin position="358"/>
        <end position="427"/>
    </location>
</feature>
<evidence type="ECO:0000256" key="20">
    <source>
        <dbReference type="ARBA" id="ARBA00023136"/>
    </source>
</evidence>
<keyword evidence="21" id="KW-0539">Nucleus</keyword>
<keyword evidence="10" id="KW-0677">Repeat</keyword>
<keyword evidence="19" id="KW-0906">Nuclear pore complex</keyword>
<keyword evidence="16" id="KW-0653">Protein transport</keyword>
<dbReference type="GO" id="GO:0051028">
    <property type="term" value="P:mRNA transport"/>
    <property type="evidence" value="ECO:0007669"/>
    <property type="project" value="UniProtKB-KW"/>
</dbReference>
<feature type="compositionally biased region" description="Basic and acidic residues" evidence="23">
    <location>
        <begin position="371"/>
        <end position="380"/>
    </location>
</feature>
<keyword evidence="12" id="KW-0068">Autocatalytic cleavage</keyword>
<evidence type="ECO:0000256" key="22">
    <source>
        <dbReference type="ARBA" id="ARBA00059309"/>
    </source>
</evidence>
<dbReference type="PANTHER" id="PTHR23198">
    <property type="entry name" value="NUCLEOPORIN"/>
    <property type="match status" value="1"/>
</dbReference>
<comment type="similarity">
    <text evidence="4">Belongs to the nucleoporin GLFG family.</text>
</comment>
<keyword evidence="26" id="KW-1185">Reference proteome</keyword>
<evidence type="ECO:0000256" key="19">
    <source>
        <dbReference type="ARBA" id="ARBA00023132"/>
    </source>
</evidence>
<dbReference type="GO" id="GO:0140693">
    <property type="term" value="F:molecular condensate scaffold activity"/>
    <property type="evidence" value="ECO:0007669"/>
    <property type="project" value="Ensembl"/>
</dbReference>
<dbReference type="GO" id="GO:0006606">
    <property type="term" value="P:protein import into nucleus"/>
    <property type="evidence" value="ECO:0007669"/>
    <property type="project" value="TreeGrafter"/>
</dbReference>
<dbReference type="FunFam" id="1.10.10.2360:FF:000001">
    <property type="entry name" value="Nuclear pore complex protein Nup98-Nup96"/>
    <property type="match status" value="1"/>
</dbReference>
<dbReference type="GO" id="GO:0034398">
    <property type="term" value="P:telomere tethering at nuclear periphery"/>
    <property type="evidence" value="ECO:0007669"/>
    <property type="project" value="TreeGrafter"/>
</dbReference>
<reference evidence="25" key="2">
    <citation type="submission" date="2025-08" db="UniProtKB">
        <authorList>
            <consortium name="Ensembl"/>
        </authorList>
    </citation>
    <scope>IDENTIFICATION</scope>
</reference>
<dbReference type="GO" id="GO:0048026">
    <property type="term" value="P:positive regulation of mRNA splicing, via spliceosome"/>
    <property type="evidence" value="ECO:0007669"/>
    <property type="project" value="Ensembl"/>
</dbReference>
<protein>
    <recommendedName>
        <fullName evidence="5">Nuclear pore complex protein Nup98-Nup96</fullName>
    </recommendedName>
</protein>
<keyword evidence="9" id="KW-0645">Protease</keyword>
<name>U3IXH1_ANAPP</name>
<dbReference type="GO" id="GO:0000973">
    <property type="term" value="P:post-transcriptional tethering of RNA polymerase II gene DNA at nuclear periphery"/>
    <property type="evidence" value="ECO:0007669"/>
    <property type="project" value="TreeGrafter"/>
</dbReference>
<evidence type="ECO:0000313" key="25">
    <source>
        <dbReference type="Ensembl" id="ENSAPLP00000011947.2"/>
    </source>
</evidence>
<sequence length="1513" mass="166138">MVSMKTCLDVVSLGMDIFLIPFSPLLQPPTGTDTMVKSGVSTNINTKHQCITAMKEYESKSLEELRLEDYQANRKGPTNPVGAGATAGLFGSSTATSSTATGLFGSSTTNTGFSYGQNKTAFGTSTTGFGTGTTGGLFGQQPQTTSLFNKPFGQATTTQNTGFSFGNTNTLGQPNTNTMGLFGATQPSQPGGLFGTAANTNAGTGFGTGTSLFGQTNTGFGVGGSTLFGSKPAGFGTTTTSAPSFGTTTGGGLFGFGANTAGNSLFGNKPATGTLGTGIGTGFGTALGAGQTSLFGNTQPKLGGTLGTGAFGAPGFNTSTATLGFGAPQPAVALTDPNASAAQQAVLQQHLNSLTYSPFGDSPLFRNPMSDPKKKEERLKPTNPAAQKALTTPTHYKLTPRPATRVRPKALQSAGSAKSQLFDGLDDDEPSLSNGAFMPKKSIKKLVLKNLNNSSLFSPVNRENEDLASPSEYPENGDRFFLSVPSDENHRQDGEREEEEDQHEVTRFYTNPIAKPIPQTPENTVHKHQNNVDDTIVALNMRAALRNGLEGSSEDASFHDDSLQDEREEESETMHHVHPAGIVLTRAGYYTIPSMEELARFTNDRNECIVTDFTIGRKGYGSIYFEGEVNLTNLNLDDIVHIRRKEVIVYPDDERKPPIGEGLNRRAEVTLDGVWPTDKTSRCLIKSPERLAEMNYEGRLESVSRKQGARFKEYRPETGSWVFKVAHFSKYGLQDSDEEEEEHPLKVDTKKLKTTPVPPPGHLPPQQMALNGKPTPPSQTPEVEQLGRVVELDSDMADITQELPQESVLEDNMMEEQEAVPASTHIASTLGINPHVLQIMKASLLADEEDLDLILDHYPGKQAIKMDTSQEICSPRLPISKAHGQKRCSVGGLLQSKFANLICQPPGTAVQDFKGLRTSGSSPSAALWSAASPLASAFTVPPSAPEVQVKTVGVRRQQGLVPLDKSITHRKGKLLMDMALFMGRSFRVGWGPNWTLVNCGDRLSRSSEVEDTQCESVEYGFLPAPVAPKLLSESSFKVHVEKVSLEQRKMDRDKQLYLIPLEIKLKHSTVHMDEQCPLLAPNPGVSVIHDYSDWVRKASEDPAVTETVVKHWCLTWTLCEAIWGNLKELDASLEEPSEYNLALERRRAFSRWLSETAAARIDEEVSLSRHDNHVEAVFSFLTGRRIGEACRLAQQSGDHRLALLLSQLAGSQPLRDLLTMQLVDWHRLQADCFIQEERLRIFALLAGKPVWQLSERVSINVCSQLDWKRCMAVHLWYLLPPTASISQALAMYESAFQNTPESEKYACCPLPPYLEGSGCVIEEDDNAGRPLRDVCFHLLKLYSDRHYDLDHLLDPRSITSDPVDYRLSWHLWEVLRALNYTHLLKQGQGVLNASYAAQLESEGLWEWAVFILLHEPDTHIREKAVRELLHRHCVLSETPESWAKETFLTQRLCVPAEWIHEAKAVRARMEGDRHKEALFLFKAGHWNQCHKLVVRHLASGESMPDFSHSERST</sequence>
<evidence type="ECO:0000256" key="14">
    <source>
        <dbReference type="ARBA" id="ARBA00022825"/>
    </source>
</evidence>
<accession>U3IXH1</accession>
<dbReference type="FunFam" id="3.30.1610.10:FF:000001">
    <property type="entry name" value="Nuclear pore complex protein Nup98-Nup96"/>
    <property type="match status" value="1"/>
</dbReference>
<dbReference type="GO" id="GO:0008236">
    <property type="term" value="F:serine-type peptidase activity"/>
    <property type="evidence" value="ECO:0007669"/>
    <property type="project" value="UniProtKB-KW"/>
</dbReference>
<evidence type="ECO:0000256" key="15">
    <source>
        <dbReference type="ARBA" id="ARBA00022843"/>
    </source>
</evidence>
<dbReference type="GO" id="GO:0034399">
    <property type="term" value="C:nuclear periphery"/>
    <property type="evidence" value="ECO:0007669"/>
    <property type="project" value="Ensembl"/>
</dbReference>
<proteinExistence type="inferred from homology"/>
<dbReference type="Gene3D" id="1.25.40.690">
    <property type="match status" value="1"/>
</dbReference>
<dbReference type="GO" id="GO:0008139">
    <property type="term" value="F:nuclear localization sequence binding"/>
    <property type="evidence" value="ECO:0007669"/>
    <property type="project" value="TreeGrafter"/>
</dbReference>
<dbReference type="Ensembl" id="ENSAPLT00000012679.2">
    <property type="protein sequence ID" value="ENSAPLP00000011947.2"/>
    <property type="gene ID" value="ENSAPLG00000012135.2"/>
</dbReference>
<keyword evidence="8" id="KW-0597">Phosphoprotein</keyword>
<dbReference type="GO" id="GO:0003729">
    <property type="term" value="F:mRNA binding"/>
    <property type="evidence" value="ECO:0007669"/>
    <property type="project" value="Ensembl"/>
</dbReference>
<dbReference type="PANTHER" id="PTHR23198:SF6">
    <property type="entry name" value="NUCLEAR PORE COMPLEX PROTEIN NUP98-NUP96"/>
    <property type="match status" value="1"/>
</dbReference>
<dbReference type="HOGENOM" id="CLU_002330_1_0_1"/>
<evidence type="ECO:0000256" key="6">
    <source>
        <dbReference type="ARBA" id="ARBA00022448"/>
    </source>
</evidence>
<keyword evidence="15" id="KW-0832">Ubl conjugation</keyword>
<keyword evidence="14" id="KW-0720">Serine protease</keyword>
<dbReference type="GO" id="GO:0017056">
    <property type="term" value="F:structural constituent of nuclear pore"/>
    <property type="evidence" value="ECO:0007669"/>
    <property type="project" value="Ensembl"/>
</dbReference>
<keyword evidence="13" id="KW-0509">mRNA transport</keyword>
<keyword evidence="7" id="KW-1017">Isopeptide bond</keyword>
<dbReference type="InterPro" id="IPR007230">
    <property type="entry name" value="Nup98_auto-Pept-S59_dom"/>
</dbReference>
<dbReference type="GO" id="GO:1990904">
    <property type="term" value="C:ribonucleoprotein complex"/>
    <property type="evidence" value="ECO:0007669"/>
    <property type="project" value="Ensembl"/>
</dbReference>
<reference evidence="25 26" key="1">
    <citation type="submission" date="2017-10" db="EMBL/GenBank/DDBJ databases">
        <title>A new Pekin duck reference genome.</title>
        <authorList>
            <person name="Hou Z.-C."/>
            <person name="Zhou Z.-K."/>
            <person name="Zhu F."/>
            <person name="Hou S.-S."/>
        </authorList>
    </citation>
    <scope>NUCLEOTIDE SEQUENCE [LARGE SCALE GENOMIC DNA]</scope>
</reference>
<dbReference type="GO" id="GO:0031080">
    <property type="term" value="C:nuclear pore outer ring"/>
    <property type="evidence" value="ECO:0007669"/>
    <property type="project" value="Ensembl"/>
</dbReference>
<dbReference type="GO" id="GO:0016604">
    <property type="term" value="C:nuclear body"/>
    <property type="evidence" value="ECO:0007669"/>
    <property type="project" value="Ensembl"/>
</dbReference>
<evidence type="ECO:0000256" key="17">
    <source>
        <dbReference type="ARBA" id="ARBA00022990"/>
    </source>
</evidence>
<evidence type="ECO:0000256" key="9">
    <source>
        <dbReference type="ARBA" id="ARBA00022670"/>
    </source>
</evidence>
<dbReference type="STRING" id="8840.ENSAPLP00000011947"/>
<evidence type="ECO:0000256" key="18">
    <source>
        <dbReference type="ARBA" id="ARBA00023010"/>
    </source>
</evidence>
<dbReference type="GO" id="GO:0042405">
    <property type="term" value="C:nuclear inclusion body"/>
    <property type="evidence" value="ECO:0007669"/>
    <property type="project" value="Ensembl"/>
</dbReference>
<dbReference type="GO" id="GO:0044615">
    <property type="term" value="C:nuclear pore nuclear basket"/>
    <property type="evidence" value="ECO:0007669"/>
    <property type="project" value="Ensembl"/>
</dbReference>
<keyword evidence="17" id="KW-0007">Acetylation</keyword>
<evidence type="ECO:0000256" key="23">
    <source>
        <dbReference type="SAM" id="MobiDB-lite"/>
    </source>
</evidence>
<keyword evidence="11" id="KW-0378">Hydrolase</keyword>
<feature type="domain" description="Peptidase S59" evidence="24">
    <location>
        <begin position="586"/>
        <end position="728"/>
    </location>
</feature>
<evidence type="ECO:0000256" key="5">
    <source>
        <dbReference type="ARBA" id="ARBA00013472"/>
    </source>
</evidence>
<dbReference type="Gene3D" id="1.10.10.2360">
    <property type="match status" value="1"/>
</dbReference>
<keyword evidence="18" id="KW-0811">Translocation</keyword>
<dbReference type="FunFam" id="1.25.40.690:FF:000001">
    <property type="entry name" value="Nuclear pore complex protein Nup98-Nup96"/>
    <property type="match status" value="1"/>
</dbReference>
<organism evidence="25 26">
    <name type="scientific">Anas platyrhynchos platyrhynchos</name>
    <name type="common">Northern mallard</name>
    <dbReference type="NCBI Taxonomy" id="8840"/>
    <lineage>
        <taxon>Eukaryota</taxon>
        <taxon>Metazoa</taxon>
        <taxon>Chordata</taxon>
        <taxon>Craniata</taxon>
        <taxon>Vertebrata</taxon>
        <taxon>Euteleostomi</taxon>
        <taxon>Archelosauria</taxon>
        <taxon>Archosauria</taxon>
        <taxon>Dinosauria</taxon>
        <taxon>Saurischia</taxon>
        <taxon>Theropoda</taxon>
        <taxon>Coelurosauria</taxon>
        <taxon>Aves</taxon>
        <taxon>Neognathae</taxon>
        <taxon>Galloanserae</taxon>
        <taxon>Anseriformes</taxon>
        <taxon>Anatidae</taxon>
        <taxon>Anatinae</taxon>
        <taxon>Anas</taxon>
    </lineage>
</organism>
<evidence type="ECO:0000256" key="8">
    <source>
        <dbReference type="ARBA" id="ARBA00022553"/>
    </source>
</evidence>
<dbReference type="Pfam" id="PF21240">
    <property type="entry name" value="Nup98_GLEBS"/>
    <property type="match status" value="1"/>
</dbReference>
<dbReference type="Pfam" id="PF12110">
    <property type="entry name" value="Nup96"/>
    <property type="match status" value="1"/>
</dbReference>
<dbReference type="GO" id="GO:0000776">
    <property type="term" value="C:kinetochore"/>
    <property type="evidence" value="ECO:0007669"/>
    <property type="project" value="Ensembl"/>
</dbReference>
<evidence type="ECO:0000256" key="21">
    <source>
        <dbReference type="ARBA" id="ARBA00023242"/>
    </source>
</evidence>
<dbReference type="GeneTree" id="ENSGT00550000074799"/>
<evidence type="ECO:0000256" key="13">
    <source>
        <dbReference type="ARBA" id="ARBA00022816"/>
    </source>
</evidence>
<evidence type="ECO:0000256" key="1">
    <source>
        <dbReference type="ARBA" id="ARBA00004567"/>
    </source>
</evidence>
<gene>
    <name evidence="25" type="primary">NUP98</name>
</gene>
<evidence type="ECO:0000256" key="10">
    <source>
        <dbReference type="ARBA" id="ARBA00022737"/>
    </source>
</evidence>
<dbReference type="InterPro" id="IPR037665">
    <property type="entry name" value="Nucleoporin_S59-like"/>
</dbReference>
<comment type="subcellular location">
    <subcellularLocation>
        <location evidence="2">Nucleus membrane</location>
        <topology evidence="2">Peripheral membrane protein</topology>
        <orientation evidence="2">Nucleoplasmic side</orientation>
    </subcellularLocation>
    <subcellularLocation>
        <location evidence="1">Nucleus</location>
        <location evidence="1">Nuclear pore complex</location>
    </subcellularLocation>
    <subcellularLocation>
        <location evidence="3">Nucleus</location>
        <location evidence="3">Nucleoplasm</location>
    </subcellularLocation>
</comment>
<feature type="compositionally biased region" description="Basic and acidic residues" evidence="23">
    <location>
        <begin position="556"/>
        <end position="565"/>
    </location>
</feature>
<evidence type="ECO:0000256" key="7">
    <source>
        <dbReference type="ARBA" id="ARBA00022499"/>
    </source>
</evidence>